<dbReference type="AlphaFoldDB" id="A0A4S8QVD6"/>
<evidence type="ECO:0000313" key="3">
    <source>
        <dbReference type="Proteomes" id="UP000308671"/>
    </source>
</evidence>
<evidence type="ECO:0000313" key="2">
    <source>
        <dbReference type="EMBL" id="THV49198.1"/>
    </source>
</evidence>
<protein>
    <recommendedName>
        <fullName evidence="4">NAD(P)-binding domain-containing protein</fullName>
    </recommendedName>
</protein>
<feature type="compositionally biased region" description="Low complexity" evidence="1">
    <location>
        <begin position="260"/>
        <end position="269"/>
    </location>
</feature>
<evidence type="ECO:0000256" key="1">
    <source>
        <dbReference type="SAM" id="MobiDB-lite"/>
    </source>
</evidence>
<organism evidence="2 3">
    <name type="scientific">Botrytis galanthina</name>
    <dbReference type="NCBI Taxonomy" id="278940"/>
    <lineage>
        <taxon>Eukaryota</taxon>
        <taxon>Fungi</taxon>
        <taxon>Dikarya</taxon>
        <taxon>Ascomycota</taxon>
        <taxon>Pezizomycotina</taxon>
        <taxon>Leotiomycetes</taxon>
        <taxon>Helotiales</taxon>
        <taxon>Sclerotiniaceae</taxon>
        <taxon>Botrytis</taxon>
    </lineage>
</organism>
<keyword evidence="3" id="KW-1185">Reference proteome</keyword>
<feature type="compositionally biased region" description="Low complexity" evidence="1">
    <location>
        <begin position="278"/>
        <end position="287"/>
    </location>
</feature>
<dbReference type="Gene3D" id="3.40.50.720">
    <property type="entry name" value="NAD(P)-binding Rossmann-like Domain"/>
    <property type="match status" value="1"/>
</dbReference>
<dbReference type="OrthoDB" id="3535423at2759"/>
<sequence length="287" mass="31489">MKLLIVGSTDILGQELVKQALDNIEVTSIIAISGRHTTPPQVPSCISKLVTCALPEKTQDWQRLDIDASAMSACIWNIKPGRSGPNDKTDYYDQVYFLDEIRYGMEWIARRRGPTFTVPASSEVTPLKFIYVSSSRARVLQKVNKVPTSRSIQGVAERRVLSSARDLSGHVQACVAKPGHIIRLADGKGLKEMVHTAGSWVRDGLKGRLPRIQVEKAAAALLDQAFTGNHPETLHNRDLIRIGEIALRGLEDVVTDEQAEQTSEQAGEAGEQEEEAGKQAAQTVQNV</sequence>
<dbReference type="EMBL" id="PQXL01000207">
    <property type="protein sequence ID" value="THV49198.1"/>
    <property type="molecule type" value="Genomic_DNA"/>
</dbReference>
<feature type="region of interest" description="Disordered" evidence="1">
    <location>
        <begin position="255"/>
        <end position="287"/>
    </location>
</feature>
<proteinExistence type="predicted"/>
<comment type="caution">
    <text evidence="2">The sequence shown here is derived from an EMBL/GenBank/DDBJ whole genome shotgun (WGS) entry which is preliminary data.</text>
</comment>
<accession>A0A4S8QVD6</accession>
<reference evidence="2 3" key="1">
    <citation type="submission" date="2017-12" db="EMBL/GenBank/DDBJ databases">
        <title>Comparative genomics of Botrytis spp.</title>
        <authorList>
            <person name="Valero-Jimenez C.A."/>
            <person name="Tapia P."/>
            <person name="Veloso J."/>
            <person name="Silva-Moreno E."/>
            <person name="Staats M."/>
            <person name="Valdes J.H."/>
            <person name="Van Kan J.A.L."/>
        </authorList>
    </citation>
    <scope>NUCLEOTIDE SEQUENCE [LARGE SCALE GENOMIC DNA]</scope>
    <source>
        <strain evidence="2 3">MUCL435</strain>
    </source>
</reference>
<gene>
    <name evidence="2" type="ORF">BGAL_0207g00190</name>
</gene>
<dbReference type="Proteomes" id="UP000308671">
    <property type="component" value="Unassembled WGS sequence"/>
</dbReference>
<name>A0A4S8QVD6_9HELO</name>
<evidence type="ECO:0008006" key="4">
    <source>
        <dbReference type="Google" id="ProtNLM"/>
    </source>
</evidence>